<dbReference type="InterPro" id="IPR018553">
    <property type="entry name" value="E2_Ub-conjug_enz"/>
</dbReference>
<dbReference type="PANTHER" id="PTHR31560:SF0">
    <property type="entry name" value="UPF0652 PROTEIN C22H10.08"/>
    <property type="match status" value="1"/>
</dbReference>
<feature type="domain" description="Non-canonical E2 ubiquitin-conjugating enzyme C-terminal" evidence="1">
    <location>
        <begin position="133"/>
        <end position="589"/>
    </location>
</feature>
<dbReference type="AlphaFoldDB" id="W6MIW9"/>
<evidence type="ECO:0000313" key="2">
    <source>
        <dbReference type="EMBL" id="CDK26121.1"/>
    </source>
</evidence>
<dbReference type="GeneID" id="34519517"/>
<evidence type="ECO:0000259" key="1">
    <source>
        <dbReference type="Pfam" id="PF09418"/>
    </source>
</evidence>
<dbReference type="OrthoDB" id="406045at2759"/>
<evidence type="ECO:0000313" key="3">
    <source>
        <dbReference type="Proteomes" id="UP000019384"/>
    </source>
</evidence>
<proteinExistence type="predicted"/>
<reference evidence="2" key="2">
    <citation type="submission" date="2014-02" db="EMBL/GenBank/DDBJ databases">
        <title>Complete DNA sequence of /Kuraishia capsulata/ illustrates novel genomic features among budding yeasts (/Saccharomycotina/).</title>
        <authorList>
            <person name="Morales L."/>
            <person name="Noel B."/>
            <person name="Porcel B."/>
            <person name="Marcet-Houben M."/>
            <person name="Hullo M-F."/>
            <person name="Sacerdot C."/>
            <person name="Tekaia F."/>
            <person name="Leh-Louis V."/>
            <person name="Despons L."/>
            <person name="Khanna V."/>
            <person name="Aury J-M."/>
            <person name="Barbe V."/>
            <person name="Couloux A."/>
            <person name="Labadie K."/>
            <person name="Pelletier E."/>
            <person name="Souciet J-L."/>
            <person name="Boekhout T."/>
            <person name="Gabaldon T."/>
            <person name="Wincker P."/>
            <person name="Dujon B."/>
        </authorList>
    </citation>
    <scope>NUCLEOTIDE SEQUENCE</scope>
    <source>
        <strain evidence="2">CBS 1993</strain>
    </source>
</reference>
<name>W6MIW9_9ASCO</name>
<reference evidence="2" key="1">
    <citation type="submission" date="2013-12" db="EMBL/GenBank/DDBJ databases">
        <authorList>
            <person name="Genoscope - CEA"/>
        </authorList>
    </citation>
    <scope>NUCLEOTIDE SEQUENCE</scope>
    <source>
        <strain evidence="2">CBS 1993</strain>
    </source>
</reference>
<dbReference type="PANTHER" id="PTHR31560">
    <property type="entry name" value="UPF0652 PROTEIN C16A11.03C-RELATED"/>
    <property type="match status" value="1"/>
</dbReference>
<dbReference type="Pfam" id="PF09418">
    <property type="entry name" value="DUF2009"/>
    <property type="match status" value="1"/>
</dbReference>
<gene>
    <name evidence="2" type="ORF">KUCA_T00002092001</name>
</gene>
<dbReference type="RefSeq" id="XP_022458129.1">
    <property type="nucleotide sequence ID" value="XM_022604337.1"/>
</dbReference>
<protein>
    <recommendedName>
        <fullName evidence="1">Non-canonical E2 ubiquitin-conjugating enzyme C-terminal domain-containing protein</fullName>
    </recommendedName>
</protein>
<organism evidence="2 3">
    <name type="scientific">Kuraishia capsulata CBS 1993</name>
    <dbReference type="NCBI Taxonomy" id="1382522"/>
    <lineage>
        <taxon>Eukaryota</taxon>
        <taxon>Fungi</taxon>
        <taxon>Dikarya</taxon>
        <taxon>Ascomycota</taxon>
        <taxon>Saccharomycotina</taxon>
        <taxon>Pichiomycetes</taxon>
        <taxon>Pichiales</taxon>
        <taxon>Pichiaceae</taxon>
        <taxon>Kuraishia</taxon>
    </lineage>
</organism>
<dbReference type="HOGENOM" id="CLU_021807_0_0_1"/>
<dbReference type="Proteomes" id="UP000019384">
    <property type="component" value="Unassembled WGS sequence"/>
</dbReference>
<sequence length="593" mass="67274">MEKRKLLSELLDADETLLDRADADNGVEVGPEDELDTDAPEGYCTDCKDMPTQIRCETCSEDFCGICFALVHKGKRKEHVSHKVESGLVEPGNGGARVDAQEEDTDLGIDAANPVQSDHEIDERILRGMRRNIQYIPMRLSAEERQLLRLLESALHVSEYTDRVDVLSYKSKTRRQVEQLREICSILAGLVVASNLKVGQRLIEDKNFEDNAEWYQNVFEIGRRYKIMNPERMRDSFGKLCYMVMDSRLPEVQEHMEFDLYKPIKTIHSFLSSRDDGGKGLKIFEDPLVLSATAEIRAEGKPRLQIRREIGAKEAAIEKIANKYSCAAGFTKEEIRQVLYSVGDFNAYTNANMLPVIRMSKLLELFEGETGKHSLGIRFGRGGARLSHEHDRQIQYVRQSLSLWTLIMKEMIHLWSLADDDMFSSGRYQLMSTGQGLNRVKPCPSVLRTMHTILSECQKKCNGWVGSSAIHLGDHTVPNALFFLDKYFQVPRILIPVDQALRAIDEVTKNDHFVADYVNAQFGSSQDLKKEILADFFRHAFDGSGGDNFYDAGSCIDGRLTSAWNWANKIGQKEYYKVFLLSGFIGFNGLEGF</sequence>
<dbReference type="InterPro" id="IPR057668">
    <property type="entry name" value="E2_Ub-conjug_enz_C"/>
</dbReference>
<accession>W6MIW9</accession>
<keyword evidence="3" id="KW-1185">Reference proteome</keyword>
<dbReference type="EMBL" id="HG793126">
    <property type="protein sequence ID" value="CDK26121.1"/>
    <property type="molecule type" value="Genomic_DNA"/>
</dbReference>